<feature type="domain" description="Methyltransferase type 11" evidence="2">
    <location>
        <begin position="66"/>
        <end position="158"/>
    </location>
</feature>
<accession>A0A5B8V4P7</accession>
<keyword evidence="4" id="KW-1185">Reference proteome</keyword>
<name>A0A5B8V4P7_9BACT</name>
<dbReference type="GO" id="GO:0032259">
    <property type="term" value="P:methylation"/>
    <property type="evidence" value="ECO:0007669"/>
    <property type="project" value="UniProtKB-KW"/>
</dbReference>
<evidence type="ECO:0000313" key="4">
    <source>
        <dbReference type="Proteomes" id="UP000321533"/>
    </source>
</evidence>
<dbReference type="RefSeq" id="WP_147187969.1">
    <property type="nucleotide sequence ID" value="NZ_CP042435.1"/>
</dbReference>
<organism evidence="3 4">
    <name type="scientific">Panacibacter ginsenosidivorans</name>
    <dbReference type="NCBI Taxonomy" id="1813871"/>
    <lineage>
        <taxon>Bacteria</taxon>
        <taxon>Pseudomonadati</taxon>
        <taxon>Bacteroidota</taxon>
        <taxon>Chitinophagia</taxon>
        <taxon>Chitinophagales</taxon>
        <taxon>Chitinophagaceae</taxon>
        <taxon>Panacibacter</taxon>
    </lineage>
</organism>
<dbReference type="Proteomes" id="UP000321533">
    <property type="component" value="Chromosome"/>
</dbReference>
<dbReference type="PANTHER" id="PTHR43861">
    <property type="entry name" value="TRANS-ACONITATE 2-METHYLTRANSFERASE-RELATED"/>
    <property type="match status" value="1"/>
</dbReference>
<keyword evidence="3" id="KW-0489">Methyltransferase</keyword>
<evidence type="ECO:0000256" key="1">
    <source>
        <dbReference type="ARBA" id="ARBA00022679"/>
    </source>
</evidence>
<dbReference type="GO" id="GO:0008757">
    <property type="term" value="F:S-adenosylmethionine-dependent methyltransferase activity"/>
    <property type="evidence" value="ECO:0007669"/>
    <property type="project" value="InterPro"/>
</dbReference>
<gene>
    <name evidence="3" type="ORF">FRZ67_02180</name>
</gene>
<dbReference type="KEGG" id="pgin:FRZ67_02180"/>
<dbReference type="InterPro" id="IPR029063">
    <property type="entry name" value="SAM-dependent_MTases_sf"/>
</dbReference>
<evidence type="ECO:0000259" key="2">
    <source>
        <dbReference type="Pfam" id="PF08241"/>
    </source>
</evidence>
<evidence type="ECO:0000313" key="3">
    <source>
        <dbReference type="EMBL" id="QEC66169.1"/>
    </source>
</evidence>
<sequence length="246" mass="28359">MTLLNKIQQVLKYSFQSRKKVESSVAYNMWASTYDDQPGNMVLHLDEIVVNNLLDNITLYEKIIADIGCGTGRHWQKILLKNPTELIGYDVSVEMLNKLHQKYPAAKTHLLHDNILKELKDASCDMIISTLVVAHIKDLSAAFTEWNRVLKKGAEIIITDFHPESLQNGATRSFRNEDKTIHIKNYIHSLNKIRTLAEEMKWEEISLIEKRIDENVKRFFIGEDALIVYGKSIGTPVLYGFHFRKS</sequence>
<dbReference type="OrthoDB" id="9791837at2"/>
<dbReference type="EMBL" id="CP042435">
    <property type="protein sequence ID" value="QEC66169.1"/>
    <property type="molecule type" value="Genomic_DNA"/>
</dbReference>
<dbReference type="SUPFAM" id="SSF53335">
    <property type="entry name" value="S-adenosyl-L-methionine-dependent methyltransferases"/>
    <property type="match status" value="1"/>
</dbReference>
<reference evidence="3 4" key="1">
    <citation type="journal article" date="2016" name="Int. J. Syst. Evol. Microbiol.">
        <title>Panacibacter ginsenosidivorans gen. nov., sp. nov., with ginsenoside converting activity isolated from soil of a ginseng field.</title>
        <authorList>
            <person name="Siddiqi M.Z."/>
            <person name="Muhammad Shafi S."/>
            <person name="Choi K.D."/>
            <person name="Im W.T."/>
        </authorList>
    </citation>
    <scope>NUCLEOTIDE SEQUENCE [LARGE SCALE GENOMIC DNA]</scope>
    <source>
        <strain evidence="3 4">Gsoil1550</strain>
    </source>
</reference>
<keyword evidence="1 3" id="KW-0808">Transferase</keyword>
<dbReference type="InterPro" id="IPR013216">
    <property type="entry name" value="Methyltransf_11"/>
</dbReference>
<dbReference type="CDD" id="cd02440">
    <property type="entry name" value="AdoMet_MTases"/>
    <property type="match status" value="1"/>
</dbReference>
<proteinExistence type="predicted"/>
<dbReference type="PANTHER" id="PTHR43861:SF3">
    <property type="entry name" value="PUTATIVE (AFU_ORTHOLOGUE AFUA_2G14390)-RELATED"/>
    <property type="match status" value="1"/>
</dbReference>
<dbReference type="Pfam" id="PF08241">
    <property type="entry name" value="Methyltransf_11"/>
    <property type="match status" value="1"/>
</dbReference>
<dbReference type="AlphaFoldDB" id="A0A5B8V4P7"/>
<protein>
    <submittedName>
        <fullName evidence="3">Methyltransferase domain-containing protein</fullName>
    </submittedName>
</protein>
<dbReference type="Gene3D" id="3.40.50.150">
    <property type="entry name" value="Vaccinia Virus protein VP39"/>
    <property type="match status" value="1"/>
</dbReference>